<keyword evidence="5 8" id="KW-0442">Lipid degradation</keyword>
<feature type="domain" description="PLA2c" evidence="10">
    <location>
        <begin position="45"/>
        <end position="551"/>
    </location>
</feature>
<keyword evidence="4 8" id="KW-0378">Hydrolase</keyword>
<feature type="chain" id="PRO_5014211802" description="Lysophospholipase" evidence="9">
    <location>
        <begin position="21"/>
        <end position="551"/>
    </location>
</feature>
<dbReference type="PANTHER" id="PTHR10728">
    <property type="entry name" value="CYTOSOLIC PHOSPHOLIPASE A2"/>
    <property type="match status" value="1"/>
</dbReference>
<dbReference type="SUPFAM" id="SSF52151">
    <property type="entry name" value="FabD/lysophospholipase-like"/>
    <property type="match status" value="1"/>
</dbReference>
<evidence type="ECO:0000256" key="7">
    <source>
        <dbReference type="ARBA" id="ARBA00023180"/>
    </source>
</evidence>
<comment type="catalytic activity">
    <reaction evidence="9">
        <text>a 1-acyl-sn-glycero-3-phosphocholine + H2O = sn-glycerol 3-phosphocholine + a fatty acid + H(+)</text>
        <dbReference type="Rhea" id="RHEA:15177"/>
        <dbReference type="ChEBI" id="CHEBI:15377"/>
        <dbReference type="ChEBI" id="CHEBI:15378"/>
        <dbReference type="ChEBI" id="CHEBI:16870"/>
        <dbReference type="ChEBI" id="CHEBI:28868"/>
        <dbReference type="ChEBI" id="CHEBI:58168"/>
        <dbReference type="EC" id="3.1.1.5"/>
    </reaction>
</comment>
<evidence type="ECO:0000256" key="4">
    <source>
        <dbReference type="ARBA" id="ARBA00022801"/>
    </source>
</evidence>
<evidence type="ECO:0000313" key="12">
    <source>
        <dbReference type="Proteomes" id="UP000243797"/>
    </source>
</evidence>
<gene>
    <name evidence="11" type="ORF">CAC42_7295</name>
</gene>
<dbReference type="InParanoid" id="A0A2K1QWL8"/>
<dbReference type="EC" id="3.1.1.5" evidence="2 9"/>
<dbReference type="InterPro" id="IPR002642">
    <property type="entry name" value="LysoPLipase_cat_dom"/>
</dbReference>
<keyword evidence="12" id="KW-1185">Reference proteome</keyword>
<dbReference type="GO" id="GO:0005829">
    <property type="term" value="C:cytosol"/>
    <property type="evidence" value="ECO:0007669"/>
    <property type="project" value="TreeGrafter"/>
</dbReference>
<dbReference type="PANTHER" id="PTHR10728:SF33">
    <property type="entry name" value="LYSOPHOSPHOLIPASE 1-RELATED"/>
    <property type="match status" value="1"/>
</dbReference>
<comment type="similarity">
    <text evidence="1 9">Belongs to the lysophospholipase family.</text>
</comment>
<dbReference type="GO" id="GO:0004623">
    <property type="term" value="F:phospholipase A2 activity"/>
    <property type="evidence" value="ECO:0007669"/>
    <property type="project" value="TreeGrafter"/>
</dbReference>
<dbReference type="Proteomes" id="UP000243797">
    <property type="component" value="Unassembled WGS sequence"/>
</dbReference>
<dbReference type="GO" id="GO:0005783">
    <property type="term" value="C:endoplasmic reticulum"/>
    <property type="evidence" value="ECO:0007669"/>
    <property type="project" value="TreeGrafter"/>
</dbReference>
<evidence type="ECO:0000256" key="8">
    <source>
        <dbReference type="PROSITE-ProRule" id="PRU00555"/>
    </source>
</evidence>
<evidence type="ECO:0000256" key="6">
    <source>
        <dbReference type="ARBA" id="ARBA00023098"/>
    </source>
</evidence>
<evidence type="ECO:0000256" key="1">
    <source>
        <dbReference type="ARBA" id="ARBA00008780"/>
    </source>
</evidence>
<dbReference type="Pfam" id="PF01735">
    <property type="entry name" value="PLA2_B"/>
    <property type="match status" value="1"/>
</dbReference>
<evidence type="ECO:0000256" key="3">
    <source>
        <dbReference type="ARBA" id="ARBA00022729"/>
    </source>
</evidence>
<dbReference type="SMART" id="SM00022">
    <property type="entry name" value="PLAc"/>
    <property type="match status" value="1"/>
</dbReference>
<sequence length="551" mass="58909">MAPFFSVFASLAAVASTVSGAAVVNERAAIEARQLPSAYRPLTVPCPRVSLNRPARGISRAETDYITGRRRKADAGLAAWLKKVDPAFDTSRLPVVGLSTSGGGYRSLLNGAGVVQGFDARDSKIVTSGLFQGLTYYAGLSGGAWLISSLYGNNNPTVSNLRDTLWADAFEDSLLVPNNLLVAVAYAQAVNDILAKDASGFDPTIVDPWGRLLSYQLLRGFNGGVLERLSGLASKGNFTARNVPFPIITALGVETFQGQCTPQLNSTQYEFTPYEFGSWDAGVRAFTNAAFLGSNQTNNAPTDRRRCTVNYDNLGYVLGTSSDIFSDVCGVIPPSNASLAGSLSAIVANAHPPTFQDLYGVYTNPFFRSPASPLVQAETQLNLADGGLGEQNNPLWPLIQPERPLNVLIVNDNSADTTENFPDGTQIRNTFLRAREVGLRKMPGIPPNSTFVAQGLNKRAVFFGCDEPEALTIVYLPNVAYSTMSNTSTGKVQYSRNETAAVIENGNRIAAQNGAEGWGKCLGCAVLKKTGTVLPAGCGECFDRYCYRGPV</sequence>
<evidence type="ECO:0000256" key="2">
    <source>
        <dbReference type="ARBA" id="ARBA00013274"/>
    </source>
</evidence>
<keyword evidence="6 8" id="KW-0443">Lipid metabolism</keyword>
<keyword evidence="7" id="KW-0325">Glycoprotein</keyword>
<dbReference type="EMBL" id="NKHZ01000031">
    <property type="protein sequence ID" value="PNS19451.1"/>
    <property type="molecule type" value="Genomic_DNA"/>
</dbReference>
<dbReference type="STRING" id="2082308.A0A2K1QWL8"/>
<dbReference type="GO" id="GO:0004622">
    <property type="term" value="F:phosphatidylcholine lysophospholipase activity"/>
    <property type="evidence" value="ECO:0007669"/>
    <property type="project" value="UniProtKB-EC"/>
</dbReference>
<dbReference type="InterPro" id="IPR016035">
    <property type="entry name" value="Acyl_Trfase/lysoPLipase"/>
</dbReference>
<evidence type="ECO:0000259" key="10">
    <source>
        <dbReference type="PROSITE" id="PS51210"/>
    </source>
</evidence>
<name>A0A2K1QWL8_9PEZI</name>
<feature type="signal peptide" evidence="9">
    <location>
        <begin position="1"/>
        <end position="20"/>
    </location>
</feature>
<proteinExistence type="inferred from homology"/>
<reference evidence="11 12" key="1">
    <citation type="submission" date="2017-06" db="EMBL/GenBank/DDBJ databases">
        <title>Draft genome sequence of a variant of Elsinoe murrayae.</title>
        <authorList>
            <person name="Cheng Q."/>
        </authorList>
    </citation>
    <scope>NUCLEOTIDE SEQUENCE [LARGE SCALE GENOMIC DNA]</scope>
    <source>
        <strain evidence="11 12">CQ-2017a</strain>
    </source>
</reference>
<evidence type="ECO:0000256" key="9">
    <source>
        <dbReference type="RuleBase" id="RU362103"/>
    </source>
</evidence>
<dbReference type="GO" id="GO:0046475">
    <property type="term" value="P:glycerophospholipid catabolic process"/>
    <property type="evidence" value="ECO:0007669"/>
    <property type="project" value="TreeGrafter"/>
</dbReference>
<dbReference type="OrthoDB" id="4084751at2759"/>
<organism evidence="11 12">
    <name type="scientific">Sphaceloma murrayae</name>
    <dbReference type="NCBI Taxonomy" id="2082308"/>
    <lineage>
        <taxon>Eukaryota</taxon>
        <taxon>Fungi</taxon>
        <taxon>Dikarya</taxon>
        <taxon>Ascomycota</taxon>
        <taxon>Pezizomycotina</taxon>
        <taxon>Dothideomycetes</taxon>
        <taxon>Dothideomycetidae</taxon>
        <taxon>Myriangiales</taxon>
        <taxon>Elsinoaceae</taxon>
        <taxon>Sphaceloma</taxon>
    </lineage>
</organism>
<dbReference type="AlphaFoldDB" id="A0A2K1QWL8"/>
<accession>A0A2K1QWL8</accession>
<dbReference type="Gene3D" id="3.40.1090.10">
    <property type="entry name" value="Cytosolic phospholipase A2 catalytic domain"/>
    <property type="match status" value="1"/>
</dbReference>
<comment type="caution">
    <text evidence="11">The sequence shown here is derived from an EMBL/GenBank/DDBJ whole genome shotgun (WGS) entry which is preliminary data.</text>
</comment>
<protein>
    <recommendedName>
        <fullName evidence="2 9">Lysophospholipase</fullName>
        <ecNumber evidence="2 9">3.1.1.5</ecNumber>
    </recommendedName>
</protein>
<evidence type="ECO:0000313" key="11">
    <source>
        <dbReference type="EMBL" id="PNS19451.1"/>
    </source>
</evidence>
<keyword evidence="3 9" id="KW-0732">Signal</keyword>
<evidence type="ECO:0000256" key="5">
    <source>
        <dbReference type="ARBA" id="ARBA00022963"/>
    </source>
</evidence>
<dbReference type="PROSITE" id="PS51210">
    <property type="entry name" value="PLA2C"/>
    <property type="match status" value="1"/>
</dbReference>